<name>A0A0B7IMT7_9FLAO</name>
<reference evidence="1 2" key="1">
    <citation type="submission" date="2015-01" db="EMBL/GenBank/DDBJ databases">
        <authorList>
            <person name="Xiang T."/>
            <person name="Song Y."/>
            <person name="Huang L."/>
            <person name="Wang B."/>
            <person name="Wu P."/>
        </authorList>
    </citation>
    <scope>NUCLEOTIDE SEQUENCE [LARGE SCALE GENOMIC DNA]</scope>
    <source>
        <strain evidence="1 2">CcD93</strain>
    </source>
</reference>
<evidence type="ECO:0000313" key="2">
    <source>
        <dbReference type="Proteomes" id="UP000038200"/>
    </source>
</evidence>
<sequence length="313" mass="35913">MSVITKKVLVNSGLNSDFFLTDLFTRLELPIQVEQGHNVLVYSFEGLKRPIFVDGIHLKDFGRRLKIVLVNEFNEKLILFDSADTPFLHLLGKDSEFVDFGYFAITEKHRLVFDFEATSQLNESVTLSLGMKYGIFPHYKIHKLYVLGVGQELGLLKKDVDYIGYHSKSDEITNHLEMNDMKVKNLSLGSSYPNFVKLYDSTCSVPFDAFVMELGSEASEGVVVHTEKVTYNRDCITSQIYLLRNLKADSVYKVKNDFTNELYKAFNGNLTDPEKIQFLIDSYSSFIFVDKYKGKYDDYHLQEVADDVNESEP</sequence>
<evidence type="ECO:0000313" key="1">
    <source>
        <dbReference type="EMBL" id="CEN51939.1"/>
    </source>
</evidence>
<dbReference type="EMBL" id="CDOL01000112">
    <property type="protein sequence ID" value="CEN51939.1"/>
    <property type="molecule type" value="Genomic_DNA"/>
</dbReference>
<dbReference type="RefSeq" id="WP_042006565.1">
    <property type="nucleotide sequence ID" value="NZ_CDOL01000112.1"/>
</dbReference>
<accession>A0A0B7IMT7</accession>
<dbReference type="Proteomes" id="UP000038200">
    <property type="component" value="Unassembled WGS sequence"/>
</dbReference>
<protein>
    <submittedName>
        <fullName evidence="1">Uncharacterized protein</fullName>
    </submittedName>
</protein>
<dbReference type="AlphaFoldDB" id="A0A0B7IMT7"/>
<organism evidence="1 2">
    <name type="scientific">Capnocytophaga canis</name>
    <dbReference type="NCBI Taxonomy" id="1848903"/>
    <lineage>
        <taxon>Bacteria</taxon>
        <taxon>Pseudomonadati</taxon>
        <taxon>Bacteroidota</taxon>
        <taxon>Flavobacteriia</taxon>
        <taxon>Flavobacteriales</taxon>
        <taxon>Flavobacteriaceae</taxon>
        <taxon>Capnocytophaga</taxon>
    </lineage>
</organism>
<gene>
    <name evidence="1" type="ORF">CCAND93_20048</name>
</gene>
<dbReference type="OrthoDB" id="9804975at2"/>
<proteinExistence type="predicted"/>